<name>A0A3G6RTK3_CHRLC</name>
<proteinExistence type="predicted"/>
<evidence type="ECO:0000313" key="2">
    <source>
        <dbReference type="EMBL" id="PNW14551.1"/>
    </source>
</evidence>
<protein>
    <recommendedName>
        <fullName evidence="5">DUF4296 domain-containing protein</fullName>
    </recommendedName>
</protein>
<dbReference type="Proteomes" id="UP000236262">
    <property type="component" value="Unassembled WGS sequence"/>
</dbReference>
<evidence type="ECO:0000313" key="1">
    <source>
        <dbReference type="EMBL" id="AZA84432.1"/>
    </source>
</evidence>
<keyword evidence="4" id="KW-1185">Reference proteome</keyword>
<evidence type="ECO:0000313" key="4">
    <source>
        <dbReference type="Proteomes" id="UP000279972"/>
    </source>
</evidence>
<accession>A0A3G6RTK3</accession>
<sequence length="166" mass="19579">MRYFIIALLVSVGLYSQGTLNAVQQKLLNDNAAYQQFMDLGKCQCMDILIQKTKIYRVQSIGKNNSLFNRHYYTLYDLGYALPTFYKIEAVKSTIIDFQNKNMANVITFYQDKDEHIKEDYSSPFLLCNKLFESENMTIEMYKKLINDSKAYMHNIQNENKYLNNH</sequence>
<dbReference type="KEGG" id="clac:EG342_22175"/>
<dbReference type="EMBL" id="PPEH01000002">
    <property type="protein sequence ID" value="PNW14551.1"/>
    <property type="molecule type" value="Genomic_DNA"/>
</dbReference>
<evidence type="ECO:0008006" key="5">
    <source>
        <dbReference type="Google" id="ProtNLM"/>
    </source>
</evidence>
<gene>
    <name evidence="2" type="ORF">C1637_06205</name>
    <name evidence="1" type="ORF">EG342_22175</name>
</gene>
<dbReference type="RefSeq" id="WP_103290006.1">
    <property type="nucleotide sequence ID" value="NZ_CP033924.1"/>
</dbReference>
<dbReference type="Proteomes" id="UP000279972">
    <property type="component" value="Chromosome"/>
</dbReference>
<evidence type="ECO:0000313" key="3">
    <source>
        <dbReference type="Proteomes" id="UP000236262"/>
    </source>
</evidence>
<dbReference type="EMBL" id="CP033924">
    <property type="protein sequence ID" value="AZA84432.1"/>
    <property type="molecule type" value="Genomic_DNA"/>
</dbReference>
<organism evidence="2 3">
    <name type="scientific">Chryseobacterium lactis</name>
    <dbReference type="NCBI Taxonomy" id="1241981"/>
    <lineage>
        <taxon>Bacteria</taxon>
        <taxon>Pseudomonadati</taxon>
        <taxon>Bacteroidota</taxon>
        <taxon>Flavobacteriia</taxon>
        <taxon>Flavobacteriales</taxon>
        <taxon>Weeksellaceae</taxon>
        <taxon>Chryseobacterium group</taxon>
        <taxon>Chryseobacterium</taxon>
    </lineage>
</organism>
<reference evidence="1 4" key="2">
    <citation type="submission" date="2018-11" db="EMBL/GenBank/DDBJ databases">
        <title>Proposal to divide the Flavobacteriaceae and reorganize its genera based on Amino Acid Identity values calculated from whole genome sequences.</title>
        <authorList>
            <person name="Nicholson A.C."/>
            <person name="Gulvik C.A."/>
            <person name="Whitney A.M."/>
            <person name="Humrighouse B.W."/>
            <person name="Bell M."/>
            <person name="Holmes B."/>
            <person name="Steigerwalt A.G."/>
            <person name="Villarma A."/>
            <person name="Sheth M."/>
            <person name="Batra D."/>
            <person name="Pryor J."/>
            <person name="Bernardet J.-F."/>
            <person name="Hugo C."/>
            <person name="Kampfer P."/>
            <person name="Newman J."/>
            <person name="McQuiston J.R."/>
        </authorList>
    </citation>
    <scope>NUCLEOTIDE SEQUENCE [LARGE SCALE GENOMIC DNA]</scope>
    <source>
        <strain evidence="1 4">KC_1864</strain>
    </source>
</reference>
<dbReference type="AlphaFoldDB" id="A0A3G6RTK3"/>
<reference evidence="2 3" key="1">
    <citation type="submission" date="2018-01" db="EMBL/GenBank/DDBJ databases">
        <title>Draft genome sequences of Chryseobacterium lactis NCTC11390, Chryseobacterium oncorhynchi 701B-08, and Chryseobacterium viscerum 687B-08.</title>
        <authorList>
            <person name="Jeong J.-J."/>
            <person name="Lee Y.J."/>
            <person name="Park B."/>
            <person name="Choi I.-G."/>
            <person name="Kim K.D."/>
        </authorList>
    </citation>
    <scope>NUCLEOTIDE SEQUENCE [LARGE SCALE GENOMIC DNA]</scope>
    <source>
        <strain evidence="2 3">NCTC11390</strain>
    </source>
</reference>